<dbReference type="GO" id="GO:0030136">
    <property type="term" value="C:clathrin-coated vesicle"/>
    <property type="evidence" value="ECO:0007669"/>
    <property type="project" value="TreeGrafter"/>
</dbReference>
<dbReference type="AlphaFoldDB" id="A0AAV2N5P8"/>
<dbReference type="Proteomes" id="UP001497644">
    <property type="component" value="Chromosome 10"/>
</dbReference>
<comment type="subcellular location">
    <subcellularLocation>
        <location evidence="1">Cytoplasm</location>
    </subcellularLocation>
</comment>
<dbReference type="GO" id="GO:0016529">
    <property type="term" value="C:sarcoplasmic reticulum"/>
    <property type="evidence" value="ECO:0007669"/>
    <property type="project" value="TreeGrafter"/>
</dbReference>
<evidence type="ECO:0000313" key="8">
    <source>
        <dbReference type="Proteomes" id="UP001497644"/>
    </source>
</evidence>
<dbReference type="InterPro" id="IPR019376">
    <property type="entry name" value="Myeloid_leukemia_factor"/>
</dbReference>
<accession>A0AAV2N5P8</accession>
<dbReference type="GO" id="GO:0005509">
    <property type="term" value="F:calcium ion binding"/>
    <property type="evidence" value="ECO:0007669"/>
    <property type="project" value="InterPro"/>
</dbReference>
<name>A0AAV2N5P8_9HYME</name>
<dbReference type="GO" id="GO:0030833">
    <property type="term" value="P:regulation of actin filament polymerization"/>
    <property type="evidence" value="ECO:0007669"/>
    <property type="project" value="TreeGrafter"/>
</dbReference>
<evidence type="ECO:0000256" key="3">
    <source>
        <dbReference type="ARBA" id="ARBA00022490"/>
    </source>
</evidence>
<evidence type="ECO:0000256" key="5">
    <source>
        <dbReference type="SAM" id="MobiDB-lite"/>
    </source>
</evidence>
<dbReference type="PROSITE" id="PS50222">
    <property type="entry name" value="EF_HAND_2"/>
    <property type="match status" value="1"/>
</dbReference>
<evidence type="ECO:0000313" key="7">
    <source>
        <dbReference type="EMBL" id="CAL1675003.1"/>
    </source>
</evidence>
<dbReference type="GO" id="GO:0005739">
    <property type="term" value="C:mitochondrion"/>
    <property type="evidence" value="ECO:0007669"/>
    <property type="project" value="TreeGrafter"/>
</dbReference>
<dbReference type="InterPro" id="IPR002048">
    <property type="entry name" value="EF_hand_dom"/>
</dbReference>
<dbReference type="GO" id="GO:0015629">
    <property type="term" value="C:actin cytoskeleton"/>
    <property type="evidence" value="ECO:0007669"/>
    <property type="project" value="TreeGrafter"/>
</dbReference>
<dbReference type="InterPro" id="IPR017248">
    <property type="entry name" value="HAX-1"/>
</dbReference>
<protein>
    <recommendedName>
        <fullName evidence="6">EF-hand domain-containing protein</fullName>
    </recommendedName>
</protein>
<dbReference type="PANTHER" id="PTHR14938:SF2">
    <property type="entry name" value="HCLS1-ASSOCIATED PROTEIN X-1"/>
    <property type="match status" value="1"/>
</dbReference>
<dbReference type="GO" id="GO:0043066">
    <property type="term" value="P:negative regulation of apoptotic process"/>
    <property type="evidence" value="ECO:0007669"/>
    <property type="project" value="InterPro"/>
</dbReference>
<keyword evidence="4" id="KW-0597">Phosphoprotein</keyword>
<dbReference type="Pfam" id="PF10248">
    <property type="entry name" value="Mlf1IP"/>
    <property type="match status" value="1"/>
</dbReference>
<dbReference type="EMBL" id="OZ034833">
    <property type="protein sequence ID" value="CAL1675003.1"/>
    <property type="molecule type" value="Genomic_DNA"/>
</dbReference>
<evidence type="ECO:0000256" key="1">
    <source>
        <dbReference type="ARBA" id="ARBA00004496"/>
    </source>
</evidence>
<feature type="domain" description="EF-hand" evidence="6">
    <location>
        <begin position="132"/>
        <end position="157"/>
    </location>
</feature>
<evidence type="ECO:0000256" key="4">
    <source>
        <dbReference type="ARBA" id="ARBA00022553"/>
    </source>
</evidence>
<gene>
    <name evidence="7" type="ORF">LPLAT_LOCUS1515</name>
</gene>
<keyword evidence="8" id="KW-1185">Reference proteome</keyword>
<reference evidence="7" key="1">
    <citation type="submission" date="2024-04" db="EMBL/GenBank/DDBJ databases">
        <authorList>
            <consortium name="Molecular Ecology Group"/>
        </authorList>
    </citation>
    <scope>NUCLEOTIDE SEQUENCE</scope>
</reference>
<keyword evidence="3" id="KW-0963">Cytoplasm</keyword>
<comment type="similarity">
    <text evidence="2">Belongs to the MLF family.</text>
</comment>
<feature type="region of interest" description="Disordered" evidence="5">
    <location>
        <begin position="18"/>
        <end position="46"/>
    </location>
</feature>
<sequence length="274" mass="31990">MSFFDFFRNFLGVKRRNEPGTSGLGGDDSHRDSFRNPIWQSDEDDDDIDDFRHPRSSMHFSIFSDPLEMTRYFESQMDNMLKSFFFGFNSGFFGDEAIKALPFVDPKKNDNLREEMLKLYPDSLVTDVSPKEKIDTDLDGKITAEEFSRMWNKGNVETVKPFVPHSFSTGRSVRKEIIRRSDGTIEQKQILRDSEGNEETIVSREIGDKKYVITTKKDKNGVETKSEDFFNMDESELKDFTQKWTPSIKDNIDDHHTTLNHFPWEKFFGPNPKL</sequence>
<dbReference type="GO" id="GO:0016324">
    <property type="term" value="C:apical plasma membrane"/>
    <property type="evidence" value="ECO:0007669"/>
    <property type="project" value="TreeGrafter"/>
</dbReference>
<proteinExistence type="inferred from homology"/>
<organism evidence="7 8">
    <name type="scientific">Lasius platythorax</name>
    <dbReference type="NCBI Taxonomy" id="488582"/>
    <lineage>
        <taxon>Eukaryota</taxon>
        <taxon>Metazoa</taxon>
        <taxon>Ecdysozoa</taxon>
        <taxon>Arthropoda</taxon>
        <taxon>Hexapoda</taxon>
        <taxon>Insecta</taxon>
        <taxon>Pterygota</taxon>
        <taxon>Neoptera</taxon>
        <taxon>Endopterygota</taxon>
        <taxon>Hymenoptera</taxon>
        <taxon>Apocrita</taxon>
        <taxon>Aculeata</taxon>
        <taxon>Formicoidea</taxon>
        <taxon>Formicidae</taxon>
        <taxon>Formicinae</taxon>
        <taxon>Lasius</taxon>
        <taxon>Lasius</taxon>
    </lineage>
</organism>
<evidence type="ECO:0000259" key="6">
    <source>
        <dbReference type="PROSITE" id="PS50222"/>
    </source>
</evidence>
<dbReference type="PANTHER" id="PTHR14938">
    <property type="entry name" value="HCLS1-ASSOCIATED PROTEIN X-1"/>
    <property type="match status" value="1"/>
</dbReference>
<evidence type="ECO:0000256" key="2">
    <source>
        <dbReference type="ARBA" id="ARBA00008332"/>
    </source>
</evidence>